<evidence type="ECO:0000256" key="2">
    <source>
        <dbReference type="ARBA" id="ARBA00023015"/>
    </source>
</evidence>
<dbReference type="SUPFAM" id="SSF88946">
    <property type="entry name" value="Sigma2 domain of RNA polymerase sigma factors"/>
    <property type="match status" value="1"/>
</dbReference>
<evidence type="ECO:0000256" key="4">
    <source>
        <dbReference type="ARBA" id="ARBA00023125"/>
    </source>
</evidence>
<keyword evidence="11" id="KW-1185">Reference proteome</keyword>
<dbReference type="NCBIfam" id="TIGR02937">
    <property type="entry name" value="sigma70-ECF"/>
    <property type="match status" value="1"/>
</dbReference>
<dbReference type="PANTHER" id="PTHR43133">
    <property type="entry name" value="RNA POLYMERASE ECF-TYPE SIGMA FACTO"/>
    <property type="match status" value="1"/>
</dbReference>
<feature type="region of interest" description="Disordered" evidence="7">
    <location>
        <begin position="1"/>
        <end position="24"/>
    </location>
</feature>
<dbReference type="Pfam" id="PF04542">
    <property type="entry name" value="Sigma70_r2"/>
    <property type="match status" value="1"/>
</dbReference>
<evidence type="ECO:0000313" key="10">
    <source>
        <dbReference type="EMBL" id="UUP12958.1"/>
    </source>
</evidence>
<evidence type="ECO:0000256" key="5">
    <source>
        <dbReference type="ARBA" id="ARBA00023163"/>
    </source>
</evidence>
<dbReference type="InterPro" id="IPR013325">
    <property type="entry name" value="RNA_pol_sigma_r2"/>
</dbReference>
<dbReference type="InterPro" id="IPR000838">
    <property type="entry name" value="RNA_pol_sigma70_ECF_CS"/>
</dbReference>
<dbReference type="InterPro" id="IPR013249">
    <property type="entry name" value="RNA_pol_sigma70_r4_t2"/>
</dbReference>
<dbReference type="InterPro" id="IPR036388">
    <property type="entry name" value="WH-like_DNA-bd_sf"/>
</dbReference>
<proteinExistence type="inferred from homology"/>
<keyword evidence="4 6" id="KW-0238">DNA-binding</keyword>
<evidence type="ECO:0000259" key="8">
    <source>
        <dbReference type="Pfam" id="PF04542"/>
    </source>
</evidence>
<dbReference type="Gene3D" id="1.10.1740.10">
    <property type="match status" value="1"/>
</dbReference>
<accession>A0ABY5M8I7</accession>
<evidence type="ECO:0000256" key="6">
    <source>
        <dbReference type="RuleBase" id="RU000716"/>
    </source>
</evidence>
<evidence type="ECO:0000313" key="11">
    <source>
        <dbReference type="Proteomes" id="UP001316184"/>
    </source>
</evidence>
<dbReference type="PANTHER" id="PTHR43133:SF62">
    <property type="entry name" value="RNA POLYMERASE SIGMA FACTOR SIGZ"/>
    <property type="match status" value="1"/>
</dbReference>
<dbReference type="InterPro" id="IPR007627">
    <property type="entry name" value="RNA_pol_sigma70_r2"/>
</dbReference>
<dbReference type="EMBL" id="CP102173">
    <property type="protein sequence ID" value="UUP12958.1"/>
    <property type="molecule type" value="Genomic_DNA"/>
</dbReference>
<feature type="domain" description="RNA polymerase sigma-70 region 2" evidence="8">
    <location>
        <begin position="45"/>
        <end position="112"/>
    </location>
</feature>
<protein>
    <recommendedName>
        <fullName evidence="6">RNA polymerase sigma factor</fullName>
    </recommendedName>
</protein>
<dbReference type="PROSITE" id="PS01063">
    <property type="entry name" value="SIGMA70_ECF"/>
    <property type="match status" value="1"/>
</dbReference>
<evidence type="ECO:0000256" key="1">
    <source>
        <dbReference type="ARBA" id="ARBA00010641"/>
    </source>
</evidence>
<sequence length="200" mass="21626">MGVGSSLDDDGHPARAAADNPTEAPDEHIASAFAAGLDWALAEAFRRWAPLVHTIALRSLGHAADADDVTQQVFVQAWRSRGSYDAAIRPLPAWLTGVTRHAIADRMAMRARERNLALRLVRLAAPSVESVDVADAVYVGHLLDQLPQPRRGILELAYLGHHTHAEVAARTGLPLGTVKSHIRRGLADLRSHLEATDEPS</sequence>
<gene>
    <name evidence="10" type="ORF">NQV15_13995</name>
</gene>
<keyword evidence="5 6" id="KW-0804">Transcription</keyword>
<evidence type="ECO:0000256" key="7">
    <source>
        <dbReference type="SAM" id="MobiDB-lite"/>
    </source>
</evidence>
<name>A0ABY5M8I7_9ACTN</name>
<dbReference type="Gene3D" id="1.10.10.10">
    <property type="entry name" value="Winged helix-like DNA-binding domain superfamily/Winged helix DNA-binding domain"/>
    <property type="match status" value="1"/>
</dbReference>
<dbReference type="Proteomes" id="UP001316184">
    <property type="component" value="Chromosome"/>
</dbReference>
<organism evidence="10 11">
    <name type="scientific">Aeromicrobium wangtongii</name>
    <dbReference type="NCBI Taxonomy" id="2969247"/>
    <lineage>
        <taxon>Bacteria</taxon>
        <taxon>Bacillati</taxon>
        <taxon>Actinomycetota</taxon>
        <taxon>Actinomycetes</taxon>
        <taxon>Propionibacteriales</taxon>
        <taxon>Nocardioidaceae</taxon>
        <taxon>Aeromicrobium</taxon>
    </lineage>
</organism>
<dbReference type="InterPro" id="IPR013324">
    <property type="entry name" value="RNA_pol_sigma_r3/r4-like"/>
</dbReference>
<evidence type="ECO:0000259" key="9">
    <source>
        <dbReference type="Pfam" id="PF08281"/>
    </source>
</evidence>
<dbReference type="SUPFAM" id="SSF88659">
    <property type="entry name" value="Sigma3 and sigma4 domains of RNA polymerase sigma factors"/>
    <property type="match status" value="1"/>
</dbReference>
<comment type="similarity">
    <text evidence="1 6">Belongs to the sigma-70 factor family. ECF subfamily.</text>
</comment>
<keyword evidence="3 6" id="KW-0731">Sigma factor</keyword>
<reference evidence="10 11" key="1">
    <citation type="submission" date="2022-08" db="EMBL/GenBank/DDBJ databases">
        <title>novel species in genus Aeromicrobium.</title>
        <authorList>
            <person name="Ye L."/>
        </authorList>
    </citation>
    <scope>NUCLEOTIDE SEQUENCE [LARGE SCALE GENOMIC DNA]</scope>
    <source>
        <strain evidence="11">zg-Y1379</strain>
    </source>
</reference>
<dbReference type="RefSeq" id="WP_232401399.1">
    <property type="nucleotide sequence ID" value="NZ_CP102173.1"/>
</dbReference>
<keyword evidence="2 6" id="KW-0805">Transcription regulation</keyword>
<dbReference type="InterPro" id="IPR014284">
    <property type="entry name" value="RNA_pol_sigma-70_dom"/>
</dbReference>
<dbReference type="Pfam" id="PF08281">
    <property type="entry name" value="Sigma70_r4_2"/>
    <property type="match status" value="1"/>
</dbReference>
<evidence type="ECO:0000256" key="3">
    <source>
        <dbReference type="ARBA" id="ARBA00023082"/>
    </source>
</evidence>
<feature type="domain" description="RNA polymerase sigma factor 70 region 4 type 2" evidence="9">
    <location>
        <begin position="139"/>
        <end position="189"/>
    </location>
</feature>
<dbReference type="InterPro" id="IPR039425">
    <property type="entry name" value="RNA_pol_sigma-70-like"/>
</dbReference>